<sequence>MSNQPGEYYTPERWQNWLDRIDEEDLDPEDDDTAQLLWNMQDDTAIAVVKVVSDFEEGVLDEDEALSEIEEMREVVLAEPEFDDEQALMLVDSVQTSLVCVFYAAEEFVVGGTAEDAPIGEYVGAAADAEAEEDLDTALSYCVQAGTLVIDGAEFDPSMAEEVDPGLVVQWVNGLDSLQTAMKDPEVVEEDDE</sequence>
<organism evidence="1 2">
    <name type="scientific">Halosimplex rubrum</name>
    <dbReference type="NCBI Taxonomy" id="869889"/>
    <lineage>
        <taxon>Archaea</taxon>
        <taxon>Methanobacteriati</taxon>
        <taxon>Methanobacteriota</taxon>
        <taxon>Stenosarchaea group</taxon>
        <taxon>Halobacteria</taxon>
        <taxon>Halobacteriales</taxon>
        <taxon>Haloarculaceae</taxon>
        <taxon>Halosimplex</taxon>
    </lineage>
</organism>
<dbReference type="KEGG" id="hrr:HZS55_20465"/>
<dbReference type="EMBL" id="CP058910">
    <property type="protein sequence ID" value="QLH79521.1"/>
    <property type="molecule type" value="Genomic_DNA"/>
</dbReference>
<reference evidence="1 2" key="1">
    <citation type="submission" date="2020-07" db="EMBL/GenBank/DDBJ databases">
        <title>Halosimplex pelagicum sp. nov. and Halosimplex rubrum sp. nov., isolated from salted brown alga Laminaria, and emended description of the genus Halosimplex.</title>
        <authorList>
            <person name="Cui H."/>
        </authorList>
    </citation>
    <scope>NUCLEOTIDE SEQUENCE [LARGE SCALE GENOMIC DNA]</scope>
    <source>
        <strain evidence="1 2">R27</strain>
    </source>
</reference>
<evidence type="ECO:0000313" key="1">
    <source>
        <dbReference type="EMBL" id="QLH79521.1"/>
    </source>
</evidence>
<dbReference type="InterPro" id="IPR014518">
    <property type="entry name" value="UCP022079"/>
</dbReference>
<keyword evidence="2" id="KW-1185">Reference proteome</keyword>
<dbReference type="GeneID" id="56080290"/>
<name>A0A7D5P5E2_9EURY</name>
<protein>
    <submittedName>
        <fullName evidence="1">DUF2150 family protein</fullName>
    </submittedName>
</protein>
<dbReference type="PIRSF" id="PIRSF022079">
    <property type="entry name" value="UCP022079"/>
    <property type="match status" value="1"/>
</dbReference>
<accession>A0A7D5P5E2</accession>
<dbReference type="Pfam" id="PF09920">
    <property type="entry name" value="DUF2150"/>
    <property type="match status" value="1"/>
</dbReference>
<gene>
    <name evidence="1" type="ORF">HZS55_20465</name>
</gene>
<dbReference type="AlphaFoldDB" id="A0A7D5P5E2"/>
<dbReference type="RefSeq" id="WP_179909387.1">
    <property type="nucleotide sequence ID" value="NZ_CP058910.1"/>
</dbReference>
<dbReference type="OrthoDB" id="145435at2157"/>
<proteinExistence type="predicted"/>
<evidence type="ECO:0000313" key="2">
    <source>
        <dbReference type="Proteomes" id="UP000509667"/>
    </source>
</evidence>
<dbReference type="Proteomes" id="UP000509667">
    <property type="component" value="Chromosome"/>
</dbReference>